<keyword evidence="3" id="KW-1185">Reference proteome</keyword>
<sequence>MFSRISTAAVVAQLAMGVVASPCKVPTINSTVAAWQAKYPGATVQSADVVIVGGGSSGSNAAINLVDAGKSILLIEKKAQLGGMVDSFTDPTTGTVYDFGVATFTNLTGTEAYFERLGISTKSPTFGATTPYYVDFTTGQTIDYVAPDVVSEFAALGVYHDVVAQYQDLFFPSYANWPAPEDIPEDLLMPFGDFAVKYNLNDTMLLLWAGIGAGLADMLDLPALYVMQTFGAPTAAVFLGTDVQYVPESGRNQDIYDAVASILGDAVMLNSMVTESVRLANNQGVALLVENQVSGDYTIVTAERLVMAIEPTASNLAPFATDSTESAVFNKGTWSVVSTGLVQHPSLPADALIYNLPASAANGNDFAYPEPPFVDYFEAVGDGYFQAIVVGWEGFTVEEAQALAQDAIEKLADAGTIDPTNGVPLTIAAWSDHGPMDMRSTKEDLQAGFIQDQYALQGYRSTYWTGAAFSNQLSTYLWAYNLEYLVPLVVASF</sequence>
<keyword evidence="1" id="KW-0732">Signal</keyword>
<evidence type="ECO:0000313" key="2">
    <source>
        <dbReference type="EMBL" id="CAK7218707.1"/>
    </source>
</evidence>
<accession>A0ABP0BGJ6</accession>
<comment type="caution">
    <text evidence="2">The sequence shown here is derived from an EMBL/GenBank/DDBJ whole genome shotgun (WGS) entry which is preliminary data.</text>
</comment>
<protein>
    <recommendedName>
        <fullName evidence="4">FAD dependent oxidoreductase</fullName>
    </recommendedName>
</protein>
<name>A0ABP0BGJ6_9PEZI</name>
<feature type="chain" id="PRO_5045233592" description="FAD dependent oxidoreductase" evidence="1">
    <location>
        <begin position="21"/>
        <end position="493"/>
    </location>
</feature>
<evidence type="ECO:0008006" key="4">
    <source>
        <dbReference type="Google" id="ProtNLM"/>
    </source>
</evidence>
<dbReference type="Gene3D" id="3.50.50.60">
    <property type="entry name" value="FAD/NAD(P)-binding domain"/>
    <property type="match status" value="1"/>
</dbReference>
<organism evidence="2 3">
    <name type="scientific">Sporothrix bragantina</name>
    <dbReference type="NCBI Taxonomy" id="671064"/>
    <lineage>
        <taxon>Eukaryota</taxon>
        <taxon>Fungi</taxon>
        <taxon>Dikarya</taxon>
        <taxon>Ascomycota</taxon>
        <taxon>Pezizomycotina</taxon>
        <taxon>Sordariomycetes</taxon>
        <taxon>Sordariomycetidae</taxon>
        <taxon>Ophiostomatales</taxon>
        <taxon>Ophiostomataceae</taxon>
        <taxon>Sporothrix</taxon>
    </lineage>
</organism>
<dbReference type="EMBL" id="CAWUHC010000024">
    <property type="protein sequence ID" value="CAK7218707.1"/>
    <property type="molecule type" value="Genomic_DNA"/>
</dbReference>
<evidence type="ECO:0000313" key="3">
    <source>
        <dbReference type="Proteomes" id="UP001642406"/>
    </source>
</evidence>
<dbReference type="SUPFAM" id="SSF51905">
    <property type="entry name" value="FAD/NAD(P)-binding domain"/>
    <property type="match status" value="1"/>
</dbReference>
<evidence type="ECO:0000256" key="1">
    <source>
        <dbReference type="SAM" id="SignalP"/>
    </source>
</evidence>
<feature type="signal peptide" evidence="1">
    <location>
        <begin position="1"/>
        <end position="20"/>
    </location>
</feature>
<gene>
    <name evidence="2" type="ORF">SBRCBS47491_003600</name>
</gene>
<dbReference type="Proteomes" id="UP001642406">
    <property type="component" value="Unassembled WGS sequence"/>
</dbReference>
<dbReference type="Pfam" id="PF13450">
    <property type="entry name" value="NAD_binding_8"/>
    <property type="match status" value="1"/>
</dbReference>
<dbReference type="InterPro" id="IPR036188">
    <property type="entry name" value="FAD/NAD-bd_sf"/>
</dbReference>
<dbReference type="Gene3D" id="3.30.70.1990">
    <property type="match status" value="1"/>
</dbReference>
<dbReference type="Gene3D" id="1.10.405.20">
    <property type="match status" value="1"/>
</dbReference>
<reference evidence="2 3" key="1">
    <citation type="submission" date="2024-01" db="EMBL/GenBank/DDBJ databases">
        <authorList>
            <person name="Allen C."/>
            <person name="Tagirdzhanova G."/>
        </authorList>
    </citation>
    <scope>NUCLEOTIDE SEQUENCE [LARGE SCALE GENOMIC DNA]</scope>
</reference>
<proteinExistence type="predicted"/>